<reference evidence="2 3" key="1">
    <citation type="submission" date="2018-05" db="EMBL/GenBank/DDBJ databases">
        <title>Complete Genome Sequences of Extremely Thermoacidophilic, Metal-Mobilizing Type-Strain Members of the Archaeal Family Sulfolobaceae: Acidianus brierleyi DSM-1651T, Acidianus sulfidivorans DSM-18786T, Metallosphaera hakonensis DSM-7519T, and Metallosphaera prunae DSM-10039T.</title>
        <authorList>
            <person name="Counts J.A."/>
            <person name="Kelly R.M."/>
        </authorList>
    </citation>
    <scope>NUCLEOTIDE SEQUENCE [LARGE SCALE GENOMIC DNA]</scope>
    <source>
        <strain evidence="2 3">DSM 1651</strain>
    </source>
</reference>
<dbReference type="Pfam" id="PF09339">
    <property type="entry name" value="HTH_IclR"/>
    <property type="match status" value="1"/>
</dbReference>
<evidence type="ECO:0000313" key="2">
    <source>
        <dbReference type="EMBL" id="AWR93913.1"/>
    </source>
</evidence>
<dbReference type="AlphaFoldDB" id="A0A2U9ID13"/>
<evidence type="ECO:0000313" key="3">
    <source>
        <dbReference type="Proteomes" id="UP000248044"/>
    </source>
</evidence>
<feature type="domain" description="HTH iclR-type" evidence="1">
    <location>
        <begin position="49"/>
        <end position="88"/>
    </location>
</feature>
<dbReference type="InterPro" id="IPR036390">
    <property type="entry name" value="WH_DNA-bd_sf"/>
</dbReference>
<dbReference type="InterPro" id="IPR000485">
    <property type="entry name" value="AsnC-type_HTH_dom"/>
</dbReference>
<dbReference type="GeneID" id="36831299"/>
<dbReference type="SUPFAM" id="SSF46785">
    <property type="entry name" value="Winged helix' DNA-binding domain"/>
    <property type="match status" value="1"/>
</dbReference>
<dbReference type="Gene3D" id="1.10.10.10">
    <property type="entry name" value="Winged helix-like DNA-binding domain superfamily/Winged helix DNA-binding domain"/>
    <property type="match status" value="1"/>
</dbReference>
<dbReference type="PRINTS" id="PR00033">
    <property type="entry name" value="HTHASNC"/>
</dbReference>
<dbReference type="GO" id="GO:0043565">
    <property type="term" value="F:sequence-specific DNA binding"/>
    <property type="evidence" value="ECO:0007669"/>
    <property type="project" value="InterPro"/>
</dbReference>
<protein>
    <recommendedName>
        <fullName evidence="1">HTH iclR-type domain-containing protein</fullName>
    </recommendedName>
</protein>
<sequence length="105" mass="11815">MLALLIAFDVTLGGIAFLITKDLMEKRSKKETKANDIIITEGLNERDNKVLEAIKEGARNLSEVIKYTGLPKSTAYRAVQKLVKEGYITIKRENGENVYLLKEKS</sequence>
<dbReference type="InterPro" id="IPR005471">
    <property type="entry name" value="Tscrpt_reg_IclR_N"/>
</dbReference>
<dbReference type="OrthoDB" id="46229at2157"/>
<keyword evidence="3" id="KW-1185">Reference proteome</keyword>
<dbReference type="KEGG" id="abri:DFR85_04045"/>
<organism evidence="2 3">
    <name type="scientific">Acidianus brierleyi</name>
    <dbReference type="NCBI Taxonomy" id="41673"/>
    <lineage>
        <taxon>Archaea</taxon>
        <taxon>Thermoproteota</taxon>
        <taxon>Thermoprotei</taxon>
        <taxon>Sulfolobales</taxon>
        <taxon>Sulfolobaceae</taxon>
        <taxon>Acidianus</taxon>
    </lineage>
</organism>
<dbReference type="Proteomes" id="UP000248044">
    <property type="component" value="Chromosome"/>
</dbReference>
<dbReference type="GO" id="GO:0006355">
    <property type="term" value="P:regulation of DNA-templated transcription"/>
    <property type="evidence" value="ECO:0007669"/>
    <property type="project" value="InterPro"/>
</dbReference>
<dbReference type="InterPro" id="IPR011991">
    <property type="entry name" value="ArsR-like_HTH"/>
</dbReference>
<accession>A0A2U9ID13</accession>
<evidence type="ECO:0000259" key="1">
    <source>
        <dbReference type="Pfam" id="PF09339"/>
    </source>
</evidence>
<dbReference type="EMBL" id="CP029289">
    <property type="protein sequence ID" value="AWR93913.1"/>
    <property type="molecule type" value="Genomic_DNA"/>
</dbReference>
<dbReference type="RefSeq" id="WP_110269797.1">
    <property type="nucleotide sequence ID" value="NZ_CP029289.2"/>
</dbReference>
<proteinExistence type="predicted"/>
<dbReference type="InterPro" id="IPR036388">
    <property type="entry name" value="WH-like_DNA-bd_sf"/>
</dbReference>
<name>A0A2U9ID13_9CREN</name>
<gene>
    <name evidence="2" type="ORF">DFR85_04045</name>
</gene>
<dbReference type="CDD" id="cd00090">
    <property type="entry name" value="HTH_ARSR"/>
    <property type="match status" value="1"/>
</dbReference>